<evidence type="ECO:0008006" key="4">
    <source>
        <dbReference type="Google" id="ProtNLM"/>
    </source>
</evidence>
<feature type="region of interest" description="Disordered" evidence="1">
    <location>
        <begin position="67"/>
        <end position="88"/>
    </location>
</feature>
<reference evidence="3" key="1">
    <citation type="journal article" date="2019" name="Int. J. Syst. Evol. Microbiol.">
        <title>The Global Catalogue of Microorganisms (GCM) 10K type strain sequencing project: providing services to taxonomists for standard genome sequencing and annotation.</title>
        <authorList>
            <consortium name="The Broad Institute Genomics Platform"/>
            <consortium name="The Broad Institute Genome Sequencing Center for Infectious Disease"/>
            <person name="Wu L."/>
            <person name="Ma J."/>
        </authorList>
    </citation>
    <scope>NUCLEOTIDE SEQUENCE [LARGE SCALE GENOMIC DNA]</scope>
    <source>
        <strain evidence="3">JCM 3115</strain>
    </source>
</reference>
<dbReference type="RefSeq" id="WP_189247368.1">
    <property type="nucleotide sequence ID" value="NZ_BMQJ01000007.1"/>
</dbReference>
<protein>
    <recommendedName>
        <fullName evidence="4">Methyl-accepting chemotaxis protein</fullName>
    </recommendedName>
</protein>
<evidence type="ECO:0000256" key="1">
    <source>
        <dbReference type="SAM" id="MobiDB-lite"/>
    </source>
</evidence>
<dbReference type="Proteomes" id="UP000611554">
    <property type="component" value="Unassembled WGS sequence"/>
</dbReference>
<organism evidence="2 3">
    <name type="scientific">Streptosporangium pseudovulgare</name>
    <dbReference type="NCBI Taxonomy" id="35765"/>
    <lineage>
        <taxon>Bacteria</taxon>
        <taxon>Bacillati</taxon>
        <taxon>Actinomycetota</taxon>
        <taxon>Actinomycetes</taxon>
        <taxon>Streptosporangiales</taxon>
        <taxon>Streptosporangiaceae</taxon>
        <taxon>Streptosporangium</taxon>
    </lineage>
</organism>
<evidence type="ECO:0000313" key="3">
    <source>
        <dbReference type="Proteomes" id="UP000611554"/>
    </source>
</evidence>
<gene>
    <name evidence="2" type="ORF">GCM10010140_33210</name>
</gene>
<name>A0ABQ2QXJ5_9ACTN</name>
<evidence type="ECO:0000313" key="2">
    <source>
        <dbReference type="EMBL" id="GGQ00477.1"/>
    </source>
</evidence>
<keyword evidence="3" id="KW-1185">Reference proteome</keyword>
<dbReference type="EMBL" id="BMQJ01000007">
    <property type="protein sequence ID" value="GGQ00477.1"/>
    <property type="molecule type" value="Genomic_DNA"/>
</dbReference>
<comment type="caution">
    <text evidence="2">The sequence shown here is derived from an EMBL/GenBank/DDBJ whole genome shotgun (WGS) entry which is preliminary data.</text>
</comment>
<accession>A0ABQ2QXJ5</accession>
<sequence>MTDHTLVTELRDLADHPYLAARGEQLRDLADAIAETGQNDIPENGKAVRWCEVDLFSAFAPGDTVLPSGAGDHPGDLSGSPEAKPSSRGSGFRRWVPILSHVLVFLPIVVTWLGLKMATDAYGQTLKADGVEAARHPFLEMWQQGFGGRLAEFWEFDNVALLTLGAIGVLVVVTVADHRLRNGEEDAADRRQRDLDRELAVLRGRLRNALTRASLTLGQVRLASPARFTAELTKAATQINRVGNTTRRAQTELVDALTRALEATQKTTDALVAGAADVQGSIGSLDRHLTGINAACIDLATAVDRTSSVVDDAGTRATEAVGQAGDQLATAISQTTLGLRESFNEELVRSVESIRKTVAVLDARVGELAGNAAGIGVAVDRVAVSVGAMGAGTERAVASVGDRLATALTGTSADFRDAFGTVGAEIRDALGNWSDAAGAHASRIEIVSGISGRTANVLEDTRDALDRLPAMLDGVLAGLPFRIKEVTEGDFSDLTHAIVRLQDALDRAIDVIGGAVPNGAAAGLVTSDGVASGGVVPDGAASCGVPGGVVAGGAMAGGVLGGVVADSVVASEVVAGGVPSGAGGPV</sequence>
<proteinExistence type="predicted"/>